<dbReference type="Proteomes" id="UP000800094">
    <property type="component" value="Unassembled WGS sequence"/>
</dbReference>
<dbReference type="RefSeq" id="XP_033692373.1">
    <property type="nucleotide sequence ID" value="XM_033826443.1"/>
</dbReference>
<keyword evidence="2" id="KW-1185">Reference proteome</keyword>
<proteinExistence type="predicted"/>
<dbReference type="EMBL" id="ML987189">
    <property type="protein sequence ID" value="KAF2257369.1"/>
    <property type="molecule type" value="Genomic_DNA"/>
</dbReference>
<reference evidence="1" key="1">
    <citation type="journal article" date="2020" name="Stud. Mycol.">
        <title>101 Dothideomycetes genomes: a test case for predicting lifestyles and emergence of pathogens.</title>
        <authorList>
            <person name="Haridas S."/>
            <person name="Albert R."/>
            <person name="Binder M."/>
            <person name="Bloem J."/>
            <person name="Labutti K."/>
            <person name="Salamov A."/>
            <person name="Andreopoulos B."/>
            <person name="Baker S."/>
            <person name="Barry K."/>
            <person name="Bills G."/>
            <person name="Bluhm B."/>
            <person name="Cannon C."/>
            <person name="Castanera R."/>
            <person name="Culley D."/>
            <person name="Daum C."/>
            <person name="Ezra D."/>
            <person name="Gonzalez J."/>
            <person name="Henrissat B."/>
            <person name="Kuo A."/>
            <person name="Liang C."/>
            <person name="Lipzen A."/>
            <person name="Lutzoni F."/>
            <person name="Magnuson J."/>
            <person name="Mondo S."/>
            <person name="Nolan M."/>
            <person name="Ohm R."/>
            <person name="Pangilinan J."/>
            <person name="Park H.-J."/>
            <person name="Ramirez L."/>
            <person name="Alfaro M."/>
            <person name="Sun H."/>
            <person name="Tritt A."/>
            <person name="Yoshinaga Y."/>
            <person name="Zwiers L.-H."/>
            <person name="Turgeon B."/>
            <person name="Goodwin S."/>
            <person name="Spatafora J."/>
            <person name="Crous P."/>
            <person name="Grigoriev I."/>
        </authorList>
    </citation>
    <scope>NUCLEOTIDE SEQUENCE</scope>
    <source>
        <strain evidence="1">CBS 122368</strain>
    </source>
</reference>
<evidence type="ECO:0000313" key="1">
    <source>
        <dbReference type="EMBL" id="KAF2257369.1"/>
    </source>
</evidence>
<dbReference type="OrthoDB" id="3763553at2759"/>
<gene>
    <name evidence="1" type="ORF">BU26DRAFT_499878</name>
</gene>
<dbReference type="AlphaFoldDB" id="A0A6A6J3U1"/>
<name>A0A6A6J3U1_9PLEO</name>
<organism evidence="1 2">
    <name type="scientific">Trematosphaeria pertusa</name>
    <dbReference type="NCBI Taxonomy" id="390896"/>
    <lineage>
        <taxon>Eukaryota</taxon>
        <taxon>Fungi</taxon>
        <taxon>Dikarya</taxon>
        <taxon>Ascomycota</taxon>
        <taxon>Pezizomycotina</taxon>
        <taxon>Dothideomycetes</taxon>
        <taxon>Pleosporomycetidae</taxon>
        <taxon>Pleosporales</taxon>
        <taxon>Massarineae</taxon>
        <taxon>Trematosphaeriaceae</taxon>
        <taxon>Trematosphaeria</taxon>
    </lineage>
</organism>
<sequence>MLAQLPWPVGHLLHASWALHNVEDPDFDSVHALARLRSTDLIDYSPVDVHVLFEEDHPLDVLYAFVDLHEEVQQAVQLYAQCINAVTQILVNPWAQVTPVILSPSEYARIASAFWTLKIFYQLDRKFFHYRENHELRQVFVSKLRPWQLEQVWSVEQFLQDCMTGRLSPFYRVIDKESPPKELLLEHSLYFRNYCRLQYQLSSELFPFGQDRFRQTVQASRAAQQLISASWNRASWEVDLEPVPSSAYDQLRNHGWLCYDSVLKSSWIPSFKLLLFFSDFGLFFWDYERLAQLNLAEPSECIIALEDFQQRVAEASRLARRHNRPLYPNEQHLEKEKARLIIQWTRCRVPCAFEEFSRQETVLSHCEAGLARYA</sequence>
<protein>
    <submittedName>
        <fullName evidence="1">Uncharacterized protein</fullName>
    </submittedName>
</protein>
<accession>A0A6A6J3U1</accession>
<evidence type="ECO:0000313" key="2">
    <source>
        <dbReference type="Proteomes" id="UP000800094"/>
    </source>
</evidence>
<dbReference type="GeneID" id="54579773"/>